<name>A0ABV5GS26_9FLAO</name>
<feature type="signal peptide" evidence="5">
    <location>
        <begin position="1"/>
        <end position="19"/>
    </location>
</feature>
<dbReference type="EMBL" id="JBHMEY010000060">
    <property type="protein sequence ID" value="MFB9097660.1"/>
    <property type="molecule type" value="Genomic_DNA"/>
</dbReference>
<dbReference type="NCBIfam" id="TIGR04183">
    <property type="entry name" value="Por_Secre_tail"/>
    <property type="match status" value="1"/>
</dbReference>
<comment type="similarity">
    <text evidence="1">Belongs to the EndA/NucM nuclease family.</text>
</comment>
<evidence type="ECO:0000256" key="2">
    <source>
        <dbReference type="ARBA" id="ARBA00022722"/>
    </source>
</evidence>
<dbReference type="SUPFAM" id="SSF54060">
    <property type="entry name" value="His-Me finger endonucleases"/>
    <property type="match status" value="1"/>
</dbReference>
<evidence type="ECO:0000313" key="8">
    <source>
        <dbReference type="Proteomes" id="UP001589607"/>
    </source>
</evidence>
<dbReference type="InterPro" id="IPR038081">
    <property type="entry name" value="CalX-like_sf"/>
</dbReference>
<dbReference type="PANTHER" id="PTHR33607:SF2">
    <property type="entry name" value="ENDONUCLEASE-1"/>
    <property type="match status" value="1"/>
</dbReference>
<dbReference type="PROSITE" id="PS00018">
    <property type="entry name" value="EF_HAND_1"/>
    <property type="match status" value="1"/>
</dbReference>
<dbReference type="Pfam" id="PF04231">
    <property type="entry name" value="Endonuclease_1"/>
    <property type="match status" value="2"/>
</dbReference>
<dbReference type="GO" id="GO:0004519">
    <property type="term" value="F:endonuclease activity"/>
    <property type="evidence" value="ECO:0007669"/>
    <property type="project" value="UniProtKB-KW"/>
</dbReference>
<keyword evidence="2" id="KW-0540">Nuclease</keyword>
<feature type="domain" description="Secretion system C-terminal sorting" evidence="6">
    <location>
        <begin position="590"/>
        <end position="657"/>
    </location>
</feature>
<dbReference type="InterPro" id="IPR044925">
    <property type="entry name" value="His-Me_finger_sf"/>
</dbReference>
<keyword evidence="4" id="KW-0378">Hydrolase</keyword>
<dbReference type="Proteomes" id="UP001589607">
    <property type="component" value="Unassembled WGS sequence"/>
</dbReference>
<keyword evidence="7" id="KW-0255">Endonuclease</keyword>
<dbReference type="PANTHER" id="PTHR33607">
    <property type="entry name" value="ENDONUCLEASE-1"/>
    <property type="match status" value="1"/>
</dbReference>
<dbReference type="InterPro" id="IPR018247">
    <property type="entry name" value="EF_Hand_1_Ca_BS"/>
</dbReference>
<sequence length="658" mass="72010">MLQKLLSLALFLLFNVSFSQIVINEIDVDTDGTDQLEFIELKSSTANFSLDGYVLVLFNAGSSSPYSNTVSYFTYDLDGFTTDVNGIAHFGNTMVSPSPMGSFLNGTIQNGPDVIALYQGNPSDFPLNTNATATNLIDAVAYATNSFQPSNMMSILGITYCTNENLNGQKDTQSIQRKNDGTYEVKNPTPGVNNDGSGVTINFVTVTTDQAFYTEGENFMLTFTTDTPVTNQNLIINFTLVNGNFMVNDYSGGGGLTVTIPIGQTTESTTLTLVDDSTNEGDEEMLIDVQTLPFGYSSSNDNIIIRIYDNDYIVETYGTPLNPTYGLVTPTIPAGYYDSLEGLSGASLKQAIQDIIANPSVVHAHNYGDIYDILKVSDINPENSNQVWEMYVESPIAILDQQFSSSNIGVWNREHIFPQSRGGFSGGTDSNPDGINVWLPTNANDILAGHADAHHIRVEDGAENSARSNKDFGLDYNGPVGSQGSWHGDVARALFYMAVRYNSLGLVNGDPSDSTDDQLGDLASLLQWNTSDPSDDFEMNRNNYIYTWQVNRNPFIDYPLLADYVFGSNYGDTWSFALSNQNFSTANVKVYPNPTTDYLMISGIEGAATVEIYTLTGQLVHKKPFENAIRLNIDLTSGIYLVKVLNGTESVVRKIIVR</sequence>
<dbReference type="InterPro" id="IPR026444">
    <property type="entry name" value="Secre_tail"/>
</dbReference>
<proteinExistence type="inferred from homology"/>
<evidence type="ECO:0000313" key="7">
    <source>
        <dbReference type="EMBL" id="MFB9097660.1"/>
    </source>
</evidence>
<dbReference type="SUPFAM" id="SSF141072">
    <property type="entry name" value="CalX-like"/>
    <property type="match status" value="1"/>
</dbReference>
<feature type="chain" id="PRO_5046830015" evidence="5">
    <location>
        <begin position="20"/>
        <end position="658"/>
    </location>
</feature>
<dbReference type="RefSeq" id="WP_236455252.1">
    <property type="nucleotide sequence ID" value="NZ_CBCSGE010000004.1"/>
</dbReference>
<evidence type="ECO:0000256" key="3">
    <source>
        <dbReference type="ARBA" id="ARBA00022729"/>
    </source>
</evidence>
<dbReference type="InterPro" id="IPR007346">
    <property type="entry name" value="Endonuclease-I"/>
</dbReference>
<protein>
    <submittedName>
        <fullName evidence="7">Endonuclease</fullName>
    </submittedName>
</protein>
<evidence type="ECO:0000256" key="1">
    <source>
        <dbReference type="ARBA" id="ARBA00006429"/>
    </source>
</evidence>
<organism evidence="7 8">
    <name type="scientific">Flavobacterium jumunjinense</name>
    <dbReference type="NCBI Taxonomy" id="998845"/>
    <lineage>
        <taxon>Bacteria</taxon>
        <taxon>Pseudomonadati</taxon>
        <taxon>Bacteroidota</taxon>
        <taxon>Flavobacteriia</taxon>
        <taxon>Flavobacteriales</taxon>
        <taxon>Flavobacteriaceae</taxon>
        <taxon>Flavobacterium</taxon>
    </lineage>
</organism>
<comment type="caution">
    <text evidence="7">The sequence shown here is derived from an EMBL/GenBank/DDBJ whole genome shotgun (WGS) entry which is preliminary data.</text>
</comment>
<evidence type="ECO:0000256" key="5">
    <source>
        <dbReference type="SAM" id="SignalP"/>
    </source>
</evidence>
<keyword evidence="8" id="KW-1185">Reference proteome</keyword>
<dbReference type="Pfam" id="PF18962">
    <property type="entry name" value="Por_Secre_tail"/>
    <property type="match status" value="1"/>
</dbReference>
<evidence type="ECO:0000256" key="4">
    <source>
        <dbReference type="ARBA" id="ARBA00022801"/>
    </source>
</evidence>
<reference evidence="7 8" key="1">
    <citation type="submission" date="2024-09" db="EMBL/GenBank/DDBJ databases">
        <authorList>
            <person name="Sun Q."/>
            <person name="Mori K."/>
        </authorList>
    </citation>
    <scope>NUCLEOTIDE SEQUENCE [LARGE SCALE GENOMIC DNA]</scope>
    <source>
        <strain evidence="7 8">CECT 7955</strain>
    </source>
</reference>
<evidence type="ECO:0000259" key="6">
    <source>
        <dbReference type="Pfam" id="PF18962"/>
    </source>
</evidence>
<keyword evidence="3 5" id="KW-0732">Signal</keyword>
<gene>
    <name evidence="7" type="ORF">ACFFVF_14150</name>
</gene>
<accession>A0ABV5GS26</accession>